<protein>
    <recommendedName>
        <fullName evidence="3">Aspartic peptidase DDI1-type domain-containing protein</fullName>
    </recommendedName>
</protein>
<organism evidence="1 2">
    <name type="scientific">Coilia grayii</name>
    <name type="common">Gray's grenadier anchovy</name>
    <dbReference type="NCBI Taxonomy" id="363190"/>
    <lineage>
        <taxon>Eukaryota</taxon>
        <taxon>Metazoa</taxon>
        <taxon>Chordata</taxon>
        <taxon>Craniata</taxon>
        <taxon>Vertebrata</taxon>
        <taxon>Euteleostomi</taxon>
        <taxon>Actinopterygii</taxon>
        <taxon>Neopterygii</taxon>
        <taxon>Teleostei</taxon>
        <taxon>Clupei</taxon>
        <taxon>Clupeiformes</taxon>
        <taxon>Clupeoidei</taxon>
        <taxon>Engraulidae</taxon>
        <taxon>Coilinae</taxon>
        <taxon>Coilia</taxon>
    </lineage>
</organism>
<dbReference type="InterPro" id="IPR021109">
    <property type="entry name" value="Peptidase_aspartic_dom_sf"/>
</dbReference>
<evidence type="ECO:0000313" key="2">
    <source>
        <dbReference type="Proteomes" id="UP001591681"/>
    </source>
</evidence>
<keyword evidence="2" id="KW-1185">Reference proteome</keyword>
<dbReference type="PANTHER" id="PTHR12917:SF16">
    <property type="entry name" value="NUCLEAR RECEPTOR-INTERACTING PROTEIN 3"/>
    <property type="match status" value="1"/>
</dbReference>
<dbReference type="Gene3D" id="2.40.70.10">
    <property type="entry name" value="Acid Proteases"/>
    <property type="match status" value="1"/>
</dbReference>
<proteinExistence type="predicted"/>
<evidence type="ECO:0000313" key="1">
    <source>
        <dbReference type="EMBL" id="KAL2093058.1"/>
    </source>
</evidence>
<comment type="caution">
    <text evidence="1">The sequence shown here is derived from an EMBL/GenBank/DDBJ whole genome shotgun (WGS) entry which is preliminary data.</text>
</comment>
<reference evidence="1 2" key="1">
    <citation type="submission" date="2024-09" db="EMBL/GenBank/DDBJ databases">
        <title>A chromosome-level genome assembly of Gray's grenadier anchovy, Coilia grayii.</title>
        <authorList>
            <person name="Fu Z."/>
        </authorList>
    </citation>
    <scope>NUCLEOTIDE SEQUENCE [LARGE SCALE GENOMIC DNA]</scope>
    <source>
        <strain evidence="1">G4</strain>
        <tissue evidence="1">Muscle</tissue>
    </source>
</reference>
<dbReference type="PANTHER" id="PTHR12917">
    <property type="entry name" value="ASPARTYL PROTEASE DDI-RELATED"/>
    <property type="match status" value="1"/>
</dbReference>
<dbReference type="EMBL" id="JBHFQA010000009">
    <property type="protein sequence ID" value="KAL2093058.1"/>
    <property type="molecule type" value="Genomic_DNA"/>
</dbReference>
<sequence length="256" mass="29129">MVPWWKCTRLLWCLLRQTDNPITELWSTQQQFRASMEIREAATLLKQRRIKQAIQFLHKDSADLLPLDGLNKLGTSKEWQPHNILQRRILEANLSRSKINNNQTKQHQNNPCRTLRREEEDNDLIHVVGKCCGREVVILVDTGCAVNLISAVSVEKLGLKDKVVLNKTEVDNYSTFGGNLKTQGHIDLSLSFGQVKTDSTYIVVESEQSLISLGCRTLRSLKCVIDTEKQMLVLGRSTRAQVRFSNGKDSGSEREI</sequence>
<dbReference type="Proteomes" id="UP001591681">
    <property type="component" value="Unassembled WGS sequence"/>
</dbReference>
<dbReference type="AlphaFoldDB" id="A0ABD1K1R1"/>
<evidence type="ECO:0008006" key="3">
    <source>
        <dbReference type="Google" id="ProtNLM"/>
    </source>
</evidence>
<name>A0ABD1K1R1_9TELE</name>
<dbReference type="SUPFAM" id="SSF50630">
    <property type="entry name" value="Acid proteases"/>
    <property type="match status" value="1"/>
</dbReference>
<accession>A0ABD1K1R1</accession>
<gene>
    <name evidence="1" type="ORF">ACEWY4_010370</name>
</gene>